<evidence type="ECO:0000256" key="13">
    <source>
        <dbReference type="ARBA" id="ARBA00023204"/>
    </source>
</evidence>
<dbReference type="SMART" id="SM00490">
    <property type="entry name" value="HELICc"/>
    <property type="match status" value="1"/>
</dbReference>
<keyword evidence="14" id="KW-0413">Isomerase</keyword>
<dbReference type="GO" id="GO:0006281">
    <property type="term" value="P:DNA repair"/>
    <property type="evidence" value="ECO:0007669"/>
    <property type="project" value="UniProtKB-KW"/>
</dbReference>
<gene>
    <name evidence="21" type="ORF">SAMN02746098_02464</name>
</gene>
<dbReference type="PROSITE" id="PS50967">
    <property type="entry name" value="HRDC"/>
    <property type="match status" value="1"/>
</dbReference>
<dbReference type="InterPro" id="IPR018982">
    <property type="entry name" value="RQC_domain"/>
</dbReference>
<dbReference type="InterPro" id="IPR014001">
    <property type="entry name" value="Helicase_ATP-bd"/>
</dbReference>
<dbReference type="FunFam" id="1.10.150.80:FF:000002">
    <property type="entry name" value="ATP-dependent DNA helicase RecQ"/>
    <property type="match status" value="1"/>
</dbReference>
<name>A0A1M5YDC0_9FIRM</name>
<dbReference type="SMART" id="SM00341">
    <property type="entry name" value="HRDC"/>
    <property type="match status" value="1"/>
</dbReference>
<evidence type="ECO:0000256" key="8">
    <source>
        <dbReference type="ARBA" id="ARBA00022806"/>
    </source>
</evidence>
<dbReference type="STRING" id="1121420.SAMN02746098_02464"/>
<evidence type="ECO:0000256" key="17">
    <source>
        <dbReference type="SAM" id="MobiDB-lite"/>
    </source>
</evidence>
<dbReference type="GO" id="GO:0003677">
    <property type="term" value="F:DNA binding"/>
    <property type="evidence" value="ECO:0007669"/>
    <property type="project" value="UniProtKB-KW"/>
</dbReference>
<keyword evidence="4" id="KW-0479">Metal-binding</keyword>
<keyword evidence="6" id="KW-0227">DNA damage</keyword>
<dbReference type="Pfam" id="PF00570">
    <property type="entry name" value="HRDC"/>
    <property type="match status" value="1"/>
</dbReference>
<dbReference type="Pfam" id="PF16124">
    <property type="entry name" value="RecQ_Zn_bind"/>
    <property type="match status" value="1"/>
</dbReference>
<evidence type="ECO:0000256" key="10">
    <source>
        <dbReference type="ARBA" id="ARBA00022840"/>
    </source>
</evidence>
<dbReference type="CDD" id="cd17920">
    <property type="entry name" value="DEXHc_RecQ"/>
    <property type="match status" value="1"/>
</dbReference>
<evidence type="ECO:0000259" key="19">
    <source>
        <dbReference type="PROSITE" id="PS51192"/>
    </source>
</evidence>
<sequence length="733" mass="83668">MINKALEVLQRYFGYTQFRDGQQKVIESLLQGSDTLAIMPTGAGKSLAYQIPALLFKGTTLVISPLISLMKDQVDALQQYGVPATFINSSLSLKEVRSRIDRVASGKYKLLYIAPERLESDSFRSLLDSLRVSFLAIDEAHCVSQWGHDFRPSYLHLGPFLKSLPQKPLIGAFTATATEDVQADIVRLLGLREPGIFVTGFDRPNLMFSTFRGENKKDFLLEYTKAHADQPGIIYAGTRKEVDNLQSFLTKSGLKVGKYHAGMTDEDRLKSQEDFLFDEVTVMVATNAFGMGIDKSNVRYVIHYNMPRNMEAYYQEAGRAGRDGEQGECLLLFSPQDVVLQRYLIEQTIFQPERKMNELKKLQGMVDYCHTPRCLRKSILEYFGEEDVQEECGNCSSCNDKREIVDITLEAQKVFSCIYRMRERFGIGMVAEVLKGSRKAKIRELRFDELSTHGIMHEVALQEIKDLINYLVAEGYLQLSTGEYPVVKLQPNAVSVLKGEAKVDRKVSPKPYRKESEEVSLFDRLRTLRREIAIRENLPPYMIFADSTLREMAQACPIDHRSMIRVSGVGERKLEKYGDEFLEAIRIFCKDSESVEKPDLKNNPLEEKRDDQTDSEHGCQDIINLENSPHGKVSSHLQTFLMYKEGYSLEDIAKIRKVTPITVQNHFVRCSLDGQAVPWDDFIPFEQETHILEAIKQVGGERLRPIKDLLTDEVEWFTIRAVLEKHKIIGNKE</sequence>
<dbReference type="AlphaFoldDB" id="A0A1M5YDC0"/>
<feature type="domain" description="Helicase C-terminal" evidence="20">
    <location>
        <begin position="215"/>
        <end position="363"/>
    </location>
</feature>
<dbReference type="GO" id="GO:0016787">
    <property type="term" value="F:hydrolase activity"/>
    <property type="evidence" value="ECO:0007669"/>
    <property type="project" value="UniProtKB-KW"/>
</dbReference>
<evidence type="ECO:0000256" key="5">
    <source>
        <dbReference type="ARBA" id="ARBA00022741"/>
    </source>
</evidence>
<dbReference type="NCBIfam" id="TIGR00614">
    <property type="entry name" value="recQ_fam"/>
    <property type="match status" value="1"/>
</dbReference>
<evidence type="ECO:0000259" key="18">
    <source>
        <dbReference type="PROSITE" id="PS50967"/>
    </source>
</evidence>
<dbReference type="CDD" id="cd18794">
    <property type="entry name" value="SF2_C_RecQ"/>
    <property type="match status" value="1"/>
</dbReference>
<feature type="domain" description="Helicase ATP-binding" evidence="19">
    <location>
        <begin position="26"/>
        <end position="195"/>
    </location>
</feature>
<dbReference type="Pfam" id="PF09382">
    <property type="entry name" value="RQC"/>
    <property type="match status" value="1"/>
</dbReference>
<evidence type="ECO:0000256" key="15">
    <source>
        <dbReference type="ARBA" id="ARBA00034617"/>
    </source>
</evidence>
<dbReference type="InterPro" id="IPR032284">
    <property type="entry name" value="RecQ_Zn-bd"/>
</dbReference>
<dbReference type="Pfam" id="PF14493">
    <property type="entry name" value="HTH_40"/>
    <property type="match status" value="1"/>
</dbReference>
<protein>
    <recommendedName>
        <fullName evidence="16">DNA helicase RecQ</fullName>
        <ecNumber evidence="16">5.6.2.4</ecNumber>
    </recommendedName>
</protein>
<evidence type="ECO:0000313" key="21">
    <source>
        <dbReference type="EMBL" id="SHI10017.1"/>
    </source>
</evidence>
<evidence type="ECO:0000256" key="7">
    <source>
        <dbReference type="ARBA" id="ARBA00022801"/>
    </source>
</evidence>
<comment type="cofactor">
    <cofactor evidence="1">
        <name>Mg(2+)</name>
        <dbReference type="ChEBI" id="CHEBI:18420"/>
    </cofactor>
</comment>
<feature type="region of interest" description="Disordered" evidence="17">
    <location>
        <begin position="597"/>
        <end position="616"/>
    </location>
</feature>
<accession>A0A1M5YDC0</accession>
<dbReference type="GO" id="GO:0030894">
    <property type="term" value="C:replisome"/>
    <property type="evidence" value="ECO:0007669"/>
    <property type="project" value="TreeGrafter"/>
</dbReference>
<dbReference type="GO" id="GO:0009432">
    <property type="term" value="P:SOS response"/>
    <property type="evidence" value="ECO:0007669"/>
    <property type="project" value="UniProtKB-UniRule"/>
</dbReference>
<dbReference type="InterPro" id="IPR002121">
    <property type="entry name" value="HRDC_dom"/>
</dbReference>
<dbReference type="PROSITE" id="PS51192">
    <property type="entry name" value="HELICASE_ATP_BIND_1"/>
    <property type="match status" value="1"/>
</dbReference>
<dbReference type="Gene3D" id="1.10.10.10">
    <property type="entry name" value="Winged helix-like DNA-binding domain superfamily/Winged helix DNA-binding domain"/>
    <property type="match status" value="1"/>
</dbReference>
<dbReference type="InterPro" id="IPR010997">
    <property type="entry name" value="HRDC-like_sf"/>
</dbReference>
<dbReference type="Pfam" id="PF00270">
    <property type="entry name" value="DEAD"/>
    <property type="match status" value="1"/>
</dbReference>
<dbReference type="InterPro" id="IPR001650">
    <property type="entry name" value="Helicase_C-like"/>
</dbReference>
<dbReference type="InterPro" id="IPR011545">
    <property type="entry name" value="DEAD/DEAH_box_helicase_dom"/>
</dbReference>
<dbReference type="GO" id="GO:0043138">
    <property type="term" value="F:3'-5' DNA helicase activity"/>
    <property type="evidence" value="ECO:0007669"/>
    <property type="project" value="UniProtKB-EC"/>
</dbReference>
<comment type="catalytic activity">
    <reaction evidence="15">
        <text>Couples ATP hydrolysis with the unwinding of duplex DNA by translocating in the 3'-5' direction.</text>
        <dbReference type="EC" id="5.6.2.4"/>
    </reaction>
</comment>
<dbReference type="InterPro" id="IPR027417">
    <property type="entry name" value="P-loop_NTPase"/>
</dbReference>
<evidence type="ECO:0000313" key="22">
    <source>
        <dbReference type="Proteomes" id="UP000183954"/>
    </source>
</evidence>
<evidence type="ECO:0000256" key="16">
    <source>
        <dbReference type="NCBIfam" id="TIGR01389"/>
    </source>
</evidence>
<evidence type="ECO:0000256" key="9">
    <source>
        <dbReference type="ARBA" id="ARBA00022833"/>
    </source>
</evidence>
<evidence type="ECO:0000259" key="20">
    <source>
        <dbReference type="PROSITE" id="PS51194"/>
    </source>
</evidence>
<dbReference type="Gene3D" id="1.10.150.80">
    <property type="entry name" value="HRDC domain"/>
    <property type="match status" value="1"/>
</dbReference>
<keyword evidence="8 21" id="KW-0347">Helicase</keyword>
<dbReference type="PROSITE" id="PS51194">
    <property type="entry name" value="HELICASE_CTER"/>
    <property type="match status" value="1"/>
</dbReference>
<dbReference type="SMART" id="SM00487">
    <property type="entry name" value="DEXDc"/>
    <property type="match status" value="1"/>
</dbReference>
<dbReference type="PANTHER" id="PTHR13710:SF105">
    <property type="entry name" value="ATP-DEPENDENT DNA HELICASE Q1"/>
    <property type="match status" value="1"/>
</dbReference>
<evidence type="ECO:0000256" key="1">
    <source>
        <dbReference type="ARBA" id="ARBA00001946"/>
    </source>
</evidence>
<dbReference type="SUPFAM" id="SSF46785">
    <property type="entry name" value="Winged helix' DNA-binding domain"/>
    <property type="match status" value="1"/>
</dbReference>
<dbReference type="InterPro" id="IPR044876">
    <property type="entry name" value="HRDC_dom_sf"/>
</dbReference>
<dbReference type="GO" id="GO:0005737">
    <property type="term" value="C:cytoplasm"/>
    <property type="evidence" value="ECO:0007669"/>
    <property type="project" value="TreeGrafter"/>
</dbReference>
<keyword evidence="9" id="KW-0862">Zinc</keyword>
<dbReference type="GO" id="GO:0006310">
    <property type="term" value="P:DNA recombination"/>
    <property type="evidence" value="ECO:0007669"/>
    <property type="project" value="UniProtKB-UniRule"/>
</dbReference>
<dbReference type="OrthoDB" id="9763310at2"/>
<evidence type="ECO:0000256" key="6">
    <source>
        <dbReference type="ARBA" id="ARBA00022763"/>
    </source>
</evidence>
<comment type="cofactor">
    <cofactor evidence="2">
        <name>Zn(2+)</name>
        <dbReference type="ChEBI" id="CHEBI:29105"/>
    </cofactor>
</comment>
<feature type="domain" description="HRDC" evidence="18">
    <location>
        <begin position="515"/>
        <end position="595"/>
    </location>
</feature>
<dbReference type="GO" id="GO:0043590">
    <property type="term" value="C:bacterial nucleoid"/>
    <property type="evidence" value="ECO:0007669"/>
    <property type="project" value="TreeGrafter"/>
</dbReference>
<evidence type="ECO:0000256" key="11">
    <source>
        <dbReference type="ARBA" id="ARBA00023125"/>
    </source>
</evidence>
<evidence type="ECO:0000256" key="2">
    <source>
        <dbReference type="ARBA" id="ARBA00001947"/>
    </source>
</evidence>
<dbReference type="GO" id="GO:0009378">
    <property type="term" value="F:four-way junction helicase activity"/>
    <property type="evidence" value="ECO:0007669"/>
    <property type="project" value="TreeGrafter"/>
</dbReference>
<dbReference type="Pfam" id="PF00271">
    <property type="entry name" value="Helicase_C"/>
    <property type="match status" value="1"/>
</dbReference>
<keyword evidence="12" id="KW-0233">DNA recombination</keyword>
<keyword evidence="13" id="KW-0234">DNA repair</keyword>
<dbReference type="InterPro" id="IPR036388">
    <property type="entry name" value="WH-like_DNA-bd_sf"/>
</dbReference>
<dbReference type="GO" id="GO:0006260">
    <property type="term" value="P:DNA replication"/>
    <property type="evidence" value="ECO:0007669"/>
    <property type="project" value="InterPro"/>
</dbReference>
<dbReference type="GO" id="GO:0046872">
    <property type="term" value="F:metal ion binding"/>
    <property type="evidence" value="ECO:0007669"/>
    <property type="project" value="UniProtKB-KW"/>
</dbReference>
<dbReference type="NCBIfam" id="TIGR01389">
    <property type="entry name" value="recQ"/>
    <property type="match status" value="1"/>
</dbReference>
<dbReference type="EC" id="5.6.2.4" evidence="16"/>
<dbReference type="InterPro" id="IPR036390">
    <property type="entry name" value="WH_DNA-bd_sf"/>
</dbReference>
<dbReference type="FunFam" id="3.40.50.300:FF:000296">
    <property type="entry name" value="ATP-dependent DNA helicase RecQ"/>
    <property type="match status" value="1"/>
</dbReference>
<dbReference type="GO" id="GO:0005524">
    <property type="term" value="F:ATP binding"/>
    <property type="evidence" value="ECO:0007669"/>
    <property type="project" value="UniProtKB-KW"/>
</dbReference>
<reference evidence="22" key="1">
    <citation type="submission" date="2016-11" db="EMBL/GenBank/DDBJ databases">
        <authorList>
            <person name="Varghese N."/>
            <person name="Submissions S."/>
        </authorList>
    </citation>
    <scope>NUCLEOTIDE SEQUENCE [LARGE SCALE GENOMIC DNA]</scope>
    <source>
        <strain evidence="22">DSM 15449</strain>
    </source>
</reference>
<evidence type="ECO:0000256" key="12">
    <source>
        <dbReference type="ARBA" id="ARBA00023172"/>
    </source>
</evidence>
<evidence type="ECO:0000256" key="3">
    <source>
        <dbReference type="ARBA" id="ARBA00005446"/>
    </source>
</evidence>
<keyword evidence="22" id="KW-1185">Reference proteome</keyword>
<dbReference type="InterPro" id="IPR004589">
    <property type="entry name" value="DNA_helicase_ATP-dep_RecQ"/>
</dbReference>
<dbReference type="Gene3D" id="3.40.50.300">
    <property type="entry name" value="P-loop containing nucleotide triphosphate hydrolases"/>
    <property type="match status" value="2"/>
</dbReference>
<dbReference type="RefSeq" id="WP_073030008.1">
    <property type="nucleotide sequence ID" value="NZ_FQXJ01000007.1"/>
</dbReference>
<proteinExistence type="inferred from homology"/>
<dbReference type="InterPro" id="IPR006293">
    <property type="entry name" value="DNA_helicase_ATP-dep_RecQ_bac"/>
</dbReference>
<dbReference type="PANTHER" id="PTHR13710">
    <property type="entry name" value="DNA HELICASE RECQ FAMILY MEMBER"/>
    <property type="match status" value="1"/>
</dbReference>
<dbReference type="InterPro" id="IPR029491">
    <property type="entry name" value="Helicase_HTH"/>
</dbReference>
<evidence type="ECO:0000256" key="14">
    <source>
        <dbReference type="ARBA" id="ARBA00023235"/>
    </source>
</evidence>
<dbReference type="SMART" id="SM00956">
    <property type="entry name" value="RQC"/>
    <property type="match status" value="1"/>
</dbReference>
<keyword evidence="10" id="KW-0067">ATP-binding</keyword>
<organism evidence="21 22">
    <name type="scientific">Desulfosporosinus lacus DSM 15449</name>
    <dbReference type="NCBI Taxonomy" id="1121420"/>
    <lineage>
        <taxon>Bacteria</taxon>
        <taxon>Bacillati</taxon>
        <taxon>Bacillota</taxon>
        <taxon>Clostridia</taxon>
        <taxon>Eubacteriales</taxon>
        <taxon>Desulfitobacteriaceae</taxon>
        <taxon>Desulfosporosinus</taxon>
    </lineage>
</organism>
<keyword evidence="11" id="KW-0238">DNA-binding</keyword>
<dbReference type="Proteomes" id="UP000183954">
    <property type="component" value="Unassembled WGS sequence"/>
</dbReference>
<comment type="similarity">
    <text evidence="3">Belongs to the helicase family. RecQ subfamily.</text>
</comment>
<evidence type="ECO:0000256" key="4">
    <source>
        <dbReference type="ARBA" id="ARBA00022723"/>
    </source>
</evidence>
<dbReference type="SUPFAM" id="SSF47819">
    <property type="entry name" value="HRDC-like"/>
    <property type="match status" value="1"/>
</dbReference>
<keyword evidence="5" id="KW-0547">Nucleotide-binding</keyword>
<dbReference type="SUPFAM" id="SSF52540">
    <property type="entry name" value="P-loop containing nucleoside triphosphate hydrolases"/>
    <property type="match status" value="1"/>
</dbReference>
<dbReference type="EMBL" id="FQXJ01000007">
    <property type="protein sequence ID" value="SHI10017.1"/>
    <property type="molecule type" value="Genomic_DNA"/>
</dbReference>
<keyword evidence="7" id="KW-0378">Hydrolase</keyword>